<dbReference type="EMBL" id="SMFZ01000002">
    <property type="protein sequence ID" value="TCK21415.1"/>
    <property type="molecule type" value="Genomic_DNA"/>
</dbReference>
<dbReference type="Pfam" id="PF13370">
    <property type="entry name" value="Fer4_13"/>
    <property type="match status" value="1"/>
</dbReference>
<evidence type="ECO:0000256" key="4">
    <source>
        <dbReference type="ARBA" id="ARBA00022982"/>
    </source>
</evidence>
<keyword evidence="3" id="KW-0479">Metal-binding</keyword>
<reference evidence="8 9" key="1">
    <citation type="submission" date="2019-03" db="EMBL/GenBank/DDBJ databases">
        <title>Sequencing the genomes of 1000 actinobacteria strains.</title>
        <authorList>
            <person name="Klenk H.-P."/>
        </authorList>
    </citation>
    <scope>NUCLEOTIDE SEQUENCE [LARGE SCALE GENOMIC DNA]</scope>
    <source>
        <strain evidence="8 9">DSM 44969</strain>
    </source>
</reference>
<evidence type="ECO:0000256" key="7">
    <source>
        <dbReference type="ARBA" id="ARBA00023291"/>
    </source>
</evidence>
<dbReference type="PANTHER" id="PTHR36923:SF3">
    <property type="entry name" value="FERREDOXIN"/>
    <property type="match status" value="1"/>
</dbReference>
<protein>
    <submittedName>
        <fullName evidence="8">Ferredoxin</fullName>
    </submittedName>
</protein>
<dbReference type="Proteomes" id="UP000295560">
    <property type="component" value="Unassembled WGS sequence"/>
</dbReference>
<dbReference type="OrthoDB" id="4741951at2"/>
<keyword evidence="2" id="KW-0813">Transport</keyword>
<sequence length="79" mass="8743">MAAGRRARVDVDTDSCVYTLQCTYYAPTVFDVDEHGEMVFTPHLPAEAVEAAEYAAELCPSRAIRVTRHTAPPSRSNQE</sequence>
<dbReference type="PANTHER" id="PTHR36923">
    <property type="entry name" value="FERREDOXIN"/>
    <property type="match status" value="1"/>
</dbReference>
<keyword evidence="5" id="KW-0408">Iron</keyword>
<evidence type="ECO:0000256" key="5">
    <source>
        <dbReference type="ARBA" id="ARBA00023004"/>
    </source>
</evidence>
<dbReference type="GO" id="GO:0051538">
    <property type="term" value="F:3 iron, 4 sulfur cluster binding"/>
    <property type="evidence" value="ECO:0007669"/>
    <property type="project" value="UniProtKB-KW"/>
</dbReference>
<evidence type="ECO:0000313" key="8">
    <source>
        <dbReference type="EMBL" id="TCK21415.1"/>
    </source>
</evidence>
<keyword evidence="7" id="KW-0003">3Fe-4S</keyword>
<evidence type="ECO:0000313" key="9">
    <source>
        <dbReference type="Proteomes" id="UP000295560"/>
    </source>
</evidence>
<dbReference type="SUPFAM" id="SSF54862">
    <property type="entry name" value="4Fe-4S ferredoxins"/>
    <property type="match status" value="1"/>
</dbReference>
<evidence type="ECO:0000256" key="6">
    <source>
        <dbReference type="ARBA" id="ARBA00023014"/>
    </source>
</evidence>
<keyword evidence="6" id="KW-0411">Iron-sulfur</keyword>
<keyword evidence="9" id="KW-1185">Reference proteome</keyword>
<name>A0A4R1HLM8_PSEEN</name>
<accession>A0A4R1HLM8</accession>
<evidence type="ECO:0000256" key="2">
    <source>
        <dbReference type="ARBA" id="ARBA00022448"/>
    </source>
</evidence>
<organism evidence="8 9">
    <name type="scientific">Pseudonocardia endophytica</name>
    <dbReference type="NCBI Taxonomy" id="401976"/>
    <lineage>
        <taxon>Bacteria</taxon>
        <taxon>Bacillati</taxon>
        <taxon>Actinomycetota</taxon>
        <taxon>Actinomycetes</taxon>
        <taxon>Pseudonocardiales</taxon>
        <taxon>Pseudonocardiaceae</taxon>
        <taxon>Pseudonocardia</taxon>
    </lineage>
</organism>
<keyword evidence="4" id="KW-0249">Electron transport</keyword>
<dbReference type="Gene3D" id="3.30.70.20">
    <property type="match status" value="1"/>
</dbReference>
<proteinExistence type="predicted"/>
<evidence type="ECO:0000256" key="3">
    <source>
        <dbReference type="ARBA" id="ARBA00022723"/>
    </source>
</evidence>
<comment type="cofactor">
    <cofactor evidence="1">
        <name>[3Fe-4S] cluster</name>
        <dbReference type="ChEBI" id="CHEBI:21137"/>
    </cofactor>
</comment>
<dbReference type="InterPro" id="IPR051269">
    <property type="entry name" value="Fe-S_cluster_ET"/>
</dbReference>
<comment type="caution">
    <text evidence="8">The sequence shown here is derived from an EMBL/GenBank/DDBJ whole genome shotgun (WGS) entry which is preliminary data.</text>
</comment>
<evidence type="ECO:0000256" key="1">
    <source>
        <dbReference type="ARBA" id="ARBA00001927"/>
    </source>
</evidence>
<dbReference type="AlphaFoldDB" id="A0A4R1HLM8"/>
<dbReference type="RefSeq" id="WP_132430168.1">
    <property type="nucleotide sequence ID" value="NZ_SMFZ01000002.1"/>
</dbReference>
<dbReference type="GO" id="GO:0046872">
    <property type="term" value="F:metal ion binding"/>
    <property type="evidence" value="ECO:0007669"/>
    <property type="project" value="UniProtKB-KW"/>
</dbReference>
<gene>
    <name evidence="8" type="ORF">EV378_5401</name>
</gene>